<proteinExistence type="predicted"/>
<reference evidence="2 3" key="1">
    <citation type="submission" date="2013-07" db="EMBL/GenBank/DDBJ databases">
        <title>The Genome Sequence of Cryptococcus heveanensis BCC8398.</title>
        <authorList>
            <consortium name="The Broad Institute Genome Sequencing Platform"/>
            <person name="Cuomo C."/>
            <person name="Litvintseva A."/>
            <person name="Chen Y."/>
            <person name="Heitman J."/>
            <person name="Sun S."/>
            <person name="Springer D."/>
            <person name="Dromer F."/>
            <person name="Young S.K."/>
            <person name="Zeng Q."/>
            <person name="Gargeya S."/>
            <person name="Fitzgerald M."/>
            <person name="Abouelleil A."/>
            <person name="Alvarado L."/>
            <person name="Berlin A.M."/>
            <person name="Chapman S.B."/>
            <person name="Dewar J."/>
            <person name="Goldberg J."/>
            <person name="Griggs A."/>
            <person name="Gujja S."/>
            <person name="Hansen M."/>
            <person name="Howarth C."/>
            <person name="Imamovic A."/>
            <person name="Larimer J."/>
            <person name="McCowan C."/>
            <person name="Murphy C."/>
            <person name="Pearson M."/>
            <person name="Priest M."/>
            <person name="Roberts A."/>
            <person name="Saif S."/>
            <person name="Shea T."/>
            <person name="Sykes S."/>
            <person name="Wortman J."/>
            <person name="Nusbaum C."/>
            <person name="Birren B."/>
        </authorList>
    </citation>
    <scope>NUCLEOTIDE SEQUENCE [LARGE SCALE GENOMIC DNA]</scope>
    <source>
        <strain evidence="2 3">BCC8398</strain>
    </source>
</reference>
<accession>A0A1B9H4C9</accession>
<evidence type="ECO:0000313" key="2">
    <source>
        <dbReference type="EMBL" id="OCF38125.1"/>
    </source>
</evidence>
<evidence type="ECO:0000313" key="3">
    <source>
        <dbReference type="Proteomes" id="UP000092666"/>
    </source>
</evidence>
<gene>
    <name evidence="2" type="ORF">I316_00349</name>
</gene>
<keyword evidence="3" id="KW-1185">Reference proteome</keyword>
<feature type="region of interest" description="Disordered" evidence="1">
    <location>
        <begin position="83"/>
        <end position="109"/>
    </location>
</feature>
<dbReference type="AlphaFoldDB" id="A0A1B9H4C9"/>
<dbReference type="EMBL" id="KI669492">
    <property type="protein sequence ID" value="OCF38125.1"/>
    <property type="molecule type" value="Genomic_DNA"/>
</dbReference>
<organism evidence="2 3">
    <name type="scientific">Kwoniella heveanensis BCC8398</name>
    <dbReference type="NCBI Taxonomy" id="1296120"/>
    <lineage>
        <taxon>Eukaryota</taxon>
        <taxon>Fungi</taxon>
        <taxon>Dikarya</taxon>
        <taxon>Basidiomycota</taxon>
        <taxon>Agaricomycotina</taxon>
        <taxon>Tremellomycetes</taxon>
        <taxon>Tremellales</taxon>
        <taxon>Cryptococcaceae</taxon>
        <taxon>Kwoniella</taxon>
    </lineage>
</organism>
<sequence>MTDELINKLCGPDIKKHRQLHRSKLEPAFIAGQVFVIRLPTSPSPDDPSEADRSGRIGCVVTTSRPGKERWEVARKQWESTAHDAVLPSSRQWDNQVQPPPRPGGEAWHRRFCGTLKSWRGTQERS</sequence>
<evidence type="ECO:0000256" key="1">
    <source>
        <dbReference type="SAM" id="MobiDB-lite"/>
    </source>
</evidence>
<name>A0A1B9H4C9_9TREE</name>
<protein>
    <submittedName>
        <fullName evidence="2">Uncharacterized protein</fullName>
    </submittedName>
</protein>
<reference evidence="3" key="2">
    <citation type="submission" date="2013-12" db="EMBL/GenBank/DDBJ databases">
        <title>Evolution of pathogenesis and genome organization in the Tremellales.</title>
        <authorList>
            <person name="Cuomo C."/>
            <person name="Litvintseva A."/>
            <person name="Heitman J."/>
            <person name="Chen Y."/>
            <person name="Sun S."/>
            <person name="Springer D."/>
            <person name="Dromer F."/>
            <person name="Young S."/>
            <person name="Zeng Q."/>
            <person name="Chapman S."/>
            <person name="Gujja S."/>
            <person name="Saif S."/>
            <person name="Birren B."/>
        </authorList>
    </citation>
    <scope>NUCLEOTIDE SEQUENCE [LARGE SCALE GENOMIC DNA]</scope>
    <source>
        <strain evidence="3">BCC8398</strain>
    </source>
</reference>
<dbReference type="OrthoDB" id="61113at2759"/>
<dbReference type="Proteomes" id="UP000092666">
    <property type="component" value="Unassembled WGS sequence"/>
</dbReference>